<evidence type="ECO:0000256" key="1">
    <source>
        <dbReference type="ARBA" id="ARBA00009437"/>
    </source>
</evidence>
<dbReference type="Pfam" id="PF00126">
    <property type="entry name" value="HTH_1"/>
    <property type="match status" value="1"/>
</dbReference>
<dbReference type="PRINTS" id="PR00039">
    <property type="entry name" value="HTHLYSR"/>
</dbReference>
<feature type="domain" description="HTH lysR-type" evidence="5">
    <location>
        <begin position="1"/>
        <end position="60"/>
    </location>
</feature>
<dbReference type="STRING" id="1219032.GCA_001515545_00283"/>
<evidence type="ECO:0000259" key="5">
    <source>
        <dbReference type="PROSITE" id="PS50931"/>
    </source>
</evidence>
<keyword evidence="2" id="KW-0805">Transcription regulation</keyword>
<evidence type="ECO:0000256" key="4">
    <source>
        <dbReference type="ARBA" id="ARBA00023163"/>
    </source>
</evidence>
<dbReference type="OrthoDB" id="8839922at2"/>
<dbReference type="AlphaFoldDB" id="A0A2A7V0S8"/>
<dbReference type="GO" id="GO:0003677">
    <property type="term" value="F:DNA binding"/>
    <property type="evidence" value="ECO:0007669"/>
    <property type="project" value="UniProtKB-KW"/>
</dbReference>
<evidence type="ECO:0000256" key="3">
    <source>
        <dbReference type="ARBA" id="ARBA00023125"/>
    </source>
</evidence>
<gene>
    <name evidence="6" type="ORF">CRM82_14630</name>
</gene>
<evidence type="ECO:0000313" key="7">
    <source>
        <dbReference type="Proteomes" id="UP000220246"/>
    </source>
</evidence>
<dbReference type="PROSITE" id="PS50931">
    <property type="entry name" value="HTH_LYSR"/>
    <property type="match status" value="1"/>
</dbReference>
<dbReference type="Gene3D" id="1.10.10.10">
    <property type="entry name" value="Winged helix-like DNA-binding domain superfamily/Winged helix DNA-binding domain"/>
    <property type="match status" value="1"/>
</dbReference>
<comment type="similarity">
    <text evidence="1">Belongs to the LysR transcriptional regulatory family.</text>
</comment>
<name>A0A2A7V0S8_COMTR</name>
<organism evidence="6 7">
    <name type="scientific">Comamonas terrigena</name>
    <dbReference type="NCBI Taxonomy" id="32013"/>
    <lineage>
        <taxon>Bacteria</taxon>
        <taxon>Pseudomonadati</taxon>
        <taxon>Pseudomonadota</taxon>
        <taxon>Betaproteobacteria</taxon>
        <taxon>Burkholderiales</taxon>
        <taxon>Comamonadaceae</taxon>
        <taxon>Comamonas</taxon>
    </lineage>
</organism>
<dbReference type="InterPro" id="IPR036390">
    <property type="entry name" value="WH_DNA-bd_sf"/>
</dbReference>
<dbReference type="InterPro" id="IPR036388">
    <property type="entry name" value="WH-like_DNA-bd_sf"/>
</dbReference>
<dbReference type="InterPro" id="IPR005119">
    <property type="entry name" value="LysR_subst-bd"/>
</dbReference>
<evidence type="ECO:0000256" key="2">
    <source>
        <dbReference type="ARBA" id="ARBA00023015"/>
    </source>
</evidence>
<dbReference type="Gene3D" id="3.40.190.290">
    <property type="match status" value="1"/>
</dbReference>
<dbReference type="Pfam" id="PF03466">
    <property type="entry name" value="LysR_substrate"/>
    <property type="match status" value="1"/>
</dbReference>
<dbReference type="PANTHER" id="PTHR30419">
    <property type="entry name" value="HTH-TYPE TRANSCRIPTIONAL REGULATOR YBHD"/>
    <property type="match status" value="1"/>
</dbReference>
<evidence type="ECO:0000313" key="6">
    <source>
        <dbReference type="EMBL" id="PEH91107.1"/>
    </source>
</evidence>
<dbReference type="InterPro" id="IPR000847">
    <property type="entry name" value="LysR_HTH_N"/>
</dbReference>
<dbReference type="SUPFAM" id="SSF53850">
    <property type="entry name" value="Periplasmic binding protein-like II"/>
    <property type="match status" value="1"/>
</dbReference>
<accession>A0A2A7V0S8</accession>
<dbReference type="Proteomes" id="UP000220246">
    <property type="component" value="Unassembled WGS sequence"/>
</dbReference>
<keyword evidence="4" id="KW-0804">Transcription</keyword>
<dbReference type="GO" id="GO:0003700">
    <property type="term" value="F:DNA-binding transcription factor activity"/>
    <property type="evidence" value="ECO:0007669"/>
    <property type="project" value="InterPro"/>
</dbReference>
<dbReference type="EMBL" id="PDEA01000001">
    <property type="protein sequence ID" value="PEH91107.1"/>
    <property type="molecule type" value="Genomic_DNA"/>
</dbReference>
<proteinExistence type="inferred from homology"/>
<keyword evidence="3" id="KW-0238">DNA-binding</keyword>
<comment type="caution">
    <text evidence="6">The sequence shown here is derived from an EMBL/GenBank/DDBJ whole genome shotgun (WGS) entry which is preliminary data.</text>
</comment>
<protein>
    <submittedName>
        <fullName evidence="6">LysR family transcriptional regulator</fullName>
    </submittedName>
</protein>
<dbReference type="SUPFAM" id="SSF46785">
    <property type="entry name" value="Winged helix' DNA-binding domain"/>
    <property type="match status" value="1"/>
</dbReference>
<reference evidence="7" key="1">
    <citation type="submission" date="2017-09" db="EMBL/GenBank/DDBJ databases">
        <title>FDA dAtabase for Regulatory Grade micrObial Sequences (FDA-ARGOS): Supporting development and validation of Infectious Disease Dx tests.</title>
        <authorList>
            <person name="Minogue T."/>
            <person name="Wolcott M."/>
            <person name="Wasieloski L."/>
            <person name="Aguilar W."/>
            <person name="Moore D."/>
            <person name="Tallon L."/>
            <person name="Sadzewicz L."/>
            <person name="Ott S."/>
            <person name="Zhao X."/>
            <person name="Nagaraj S."/>
            <person name="Vavikolanu K."/>
            <person name="Aluvathingal J."/>
            <person name="Nadendla S."/>
            <person name="Sichtig H."/>
        </authorList>
    </citation>
    <scope>NUCLEOTIDE SEQUENCE [LARGE SCALE GENOMIC DNA]</scope>
    <source>
        <strain evidence="7">FDAARGOS_394</strain>
    </source>
</reference>
<dbReference type="GO" id="GO:0005829">
    <property type="term" value="C:cytosol"/>
    <property type="evidence" value="ECO:0007669"/>
    <property type="project" value="TreeGrafter"/>
</dbReference>
<keyword evidence="7" id="KW-1185">Reference proteome</keyword>
<dbReference type="PANTHER" id="PTHR30419:SF2">
    <property type="entry name" value="LYSR FAMILY TRANSCRIPTIONAL REGULATOR"/>
    <property type="match status" value="1"/>
</dbReference>
<sequence>MRLHARALLYFDAIRKAGSIREAARRLHVASSAVNRQLLELEDQIGAPLFERLPAGLQLTAAGEVVARHVIVVLQDAHRVDSELDALRGIRRGEVSLQAVEGLNADFLPQVLAQMAQHYPGVRVTTRSSGSASMAAAVAMGEADVAVGFALPRHAELTQLAMCRFDLGAVVTPAHPLAGRAAVSLSDCAAYPLLLPGAELSVRWLLQPWLDRLAGQLHVPLESASIDLMRTLARDGVGVAFQTRLGLERELAAGQLVFVPLRTPGALVSELGVYVRAGRALAPALDAFVRLLTEAVARAQAVETAQGAHLR</sequence>
<dbReference type="InterPro" id="IPR050950">
    <property type="entry name" value="HTH-type_LysR_regulators"/>
</dbReference>